<dbReference type="AlphaFoldDB" id="A0A1G2II10"/>
<dbReference type="Gene3D" id="3.90.79.10">
    <property type="entry name" value="Nucleoside Triphosphate Pyrophosphohydrolase"/>
    <property type="match status" value="1"/>
</dbReference>
<accession>A0A1G2II10</accession>
<gene>
    <name evidence="1" type="ORF">A2998_01335</name>
</gene>
<organism evidence="1 2">
    <name type="scientific">Candidatus Staskawiczbacteria bacterium RIFCSPLOWO2_01_FULL_37_25b</name>
    <dbReference type="NCBI Taxonomy" id="1802213"/>
    <lineage>
        <taxon>Bacteria</taxon>
        <taxon>Candidatus Staskawicziibacteriota</taxon>
    </lineage>
</organism>
<dbReference type="EMBL" id="MHOZ01000013">
    <property type="protein sequence ID" value="OGZ74040.1"/>
    <property type="molecule type" value="Genomic_DNA"/>
</dbReference>
<dbReference type="Proteomes" id="UP000178826">
    <property type="component" value="Unassembled WGS sequence"/>
</dbReference>
<evidence type="ECO:0008006" key="3">
    <source>
        <dbReference type="Google" id="ProtNLM"/>
    </source>
</evidence>
<proteinExistence type="predicted"/>
<evidence type="ECO:0000313" key="2">
    <source>
        <dbReference type="Proteomes" id="UP000178826"/>
    </source>
</evidence>
<protein>
    <recommendedName>
        <fullName evidence="3">Nudix hydrolase domain-containing protein</fullName>
    </recommendedName>
</protein>
<sequence length="203" mass="23410">MAKNKDDELVLVVESEIIFEKGIWQGLKTDNLDYYVELIKNNCQFKRRGDVETDPSFQQIIPYIVFNYKDKYFLYKYLPKAGEKRLVDTYQLGVGGHINPVDRDNGSDILEAGMMREWSEEVDFKGNLVGKKLVGVLNDDTNPVEQVHLALVYNFEGDSPDISIKETDKMQGELIDKKDVGEYIKGNPGIWVRIVYNEYLKNV</sequence>
<comment type="caution">
    <text evidence="1">The sequence shown here is derived from an EMBL/GenBank/DDBJ whole genome shotgun (WGS) entry which is preliminary data.</text>
</comment>
<evidence type="ECO:0000313" key="1">
    <source>
        <dbReference type="EMBL" id="OGZ74040.1"/>
    </source>
</evidence>
<reference evidence="1 2" key="1">
    <citation type="journal article" date="2016" name="Nat. Commun.">
        <title>Thousands of microbial genomes shed light on interconnected biogeochemical processes in an aquifer system.</title>
        <authorList>
            <person name="Anantharaman K."/>
            <person name="Brown C.T."/>
            <person name="Hug L.A."/>
            <person name="Sharon I."/>
            <person name="Castelle C.J."/>
            <person name="Probst A.J."/>
            <person name="Thomas B.C."/>
            <person name="Singh A."/>
            <person name="Wilkins M.J."/>
            <person name="Karaoz U."/>
            <person name="Brodie E.L."/>
            <person name="Williams K.H."/>
            <person name="Hubbard S.S."/>
            <person name="Banfield J.F."/>
        </authorList>
    </citation>
    <scope>NUCLEOTIDE SEQUENCE [LARGE SCALE GENOMIC DNA]</scope>
</reference>
<name>A0A1G2II10_9BACT</name>